<evidence type="ECO:0000259" key="13">
    <source>
        <dbReference type="Pfam" id="PF01529"/>
    </source>
</evidence>
<dbReference type="OrthoDB" id="1436450at2759"/>
<gene>
    <name evidence="14" type="ORF">PNOK_0872100</name>
</gene>
<evidence type="ECO:0000256" key="1">
    <source>
        <dbReference type="ARBA" id="ARBA00004141"/>
    </source>
</evidence>
<evidence type="ECO:0000256" key="2">
    <source>
        <dbReference type="ARBA" id="ARBA00022679"/>
    </source>
</evidence>
<reference evidence="14 15" key="1">
    <citation type="journal article" date="2017" name="Mol. Ecol.">
        <title>Comparative and population genomic landscape of Phellinus noxius: A hypervariable fungus causing root rot in trees.</title>
        <authorList>
            <person name="Chung C.L."/>
            <person name="Lee T.J."/>
            <person name="Akiba M."/>
            <person name="Lee H.H."/>
            <person name="Kuo T.H."/>
            <person name="Liu D."/>
            <person name="Ke H.M."/>
            <person name="Yokoi T."/>
            <person name="Roa M.B."/>
            <person name="Lu M.J."/>
            <person name="Chang Y.Y."/>
            <person name="Ann P.J."/>
            <person name="Tsai J.N."/>
            <person name="Chen C.Y."/>
            <person name="Tzean S.S."/>
            <person name="Ota Y."/>
            <person name="Hattori T."/>
            <person name="Sahashi N."/>
            <person name="Liou R.F."/>
            <person name="Kikuchi T."/>
            <person name="Tsai I.J."/>
        </authorList>
    </citation>
    <scope>NUCLEOTIDE SEQUENCE [LARGE SCALE GENOMIC DNA]</scope>
    <source>
        <strain evidence="14 15">FFPRI411160</strain>
    </source>
</reference>
<keyword evidence="15" id="KW-1185">Reference proteome</keyword>
<sequence>MTIRNGVPNTEEGARGTNKLEKKSKMMTTTTTTTTTKKEEGKPKFIGIRKQIEMKRHERYSKPRPWVERKMFIPVVMGIVGYTWYVYIGVICVPILRRDADALGGMAIGVSFLTVFCIIGLMFWWNYIKLILTPPGFAKDHVQKTPPPQFDNGPTRSRGAPSLRIPNSASTIEETDNEDDNNFIGGTPYANIPHRAPSRPSGKPQTEEESLKQATAAVFPRDVEKDSGISIPATAASVHRRNESVLRPSPLSMNVKMNSDDSGVGVGRRGNGFSDSSHGSHELNSPKEARFPKRLEEGDTRQDASLGRGSRHSRKSSGTHHSSDGPPPPPKYSRNPPPHPVLLPEYRYCYKDGFVKPMRSHHCRVCGTCVLMYDHHCPWIGQCVGAHNYKFFINFLQWSTIWTIWILATVAALIGINTSNPSFDINPQMIAILVLSAVFTVFTSVLFMAHVQFITYNQTTCESLDKHTMRERENLLLARMVPVCGWRRKRQIRAEWDKEWGKLNTEGNIWWLGGAKANWEYRMGRNRWGWFLPVGRSEGDGLVYPINPRFDSEGRWRRRREWPEELR</sequence>
<dbReference type="InterPro" id="IPR039859">
    <property type="entry name" value="PFA4/ZDH16/20/ERF2-like"/>
</dbReference>
<feature type="compositionally biased region" description="Pro residues" evidence="12">
    <location>
        <begin position="325"/>
        <end position="337"/>
    </location>
</feature>
<evidence type="ECO:0000256" key="4">
    <source>
        <dbReference type="ARBA" id="ARBA00022989"/>
    </source>
</evidence>
<keyword evidence="4 11" id="KW-1133">Transmembrane helix</keyword>
<dbReference type="GO" id="GO:0019706">
    <property type="term" value="F:protein-cysteine S-palmitoyltransferase activity"/>
    <property type="evidence" value="ECO:0007669"/>
    <property type="project" value="UniProtKB-EC"/>
</dbReference>
<evidence type="ECO:0000256" key="9">
    <source>
        <dbReference type="ARBA" id="ARBA00038298"/>
    </source>
</evidence>
<feature type="compositionally biased region" description="Basic and acidic residues" evidence="12">
    <location>
        <begin position="12"/>
        <end position="24"/>
    </location>
</feature>
<proteinExistence type="inferred from homology"/>
<comment type="catalytic activity">
    <reaction evidence="10 11">
        <text>L-cysteinyl-[protein] + hexadecanoyl-CoA = S-hexadecanoyl-L-cysteinyl-[protein] + CoA</text>
        <dbReference type="Rhea" id="RHEA:36683"/>
        <dbReference type="Rhea" id="RHEA-COMP:10131"/>
        <dbReference type="Rhea" id="RHEA-COMP:11032"/>
        <dbReference type="ChEBI" id="CHEBI:29950"/>
        <dbReference type="ChEBI" id="CHEBI:57287"/>
        <dbReference type="ChEBI" id="CHEBI:57379"/>
        <dbReference type="ChEBI" id="CHEBI:74151"/>
        <dbReference type="EC" id="2.3.1.225"/>
    </reaction>
</comment>
<dbReference type="GO" id="GO:0006612">
    <property type="term" value="P:protein targeting to membrane"/>
    <property type="evidence" value="ECO:0007669"/>
    <property type="project" value="TreeGrafter"/>
</dbReference>
<name>A0A286U8E1_9AGAM</name>
<evidence type="ECO:0000256" key="11">
    <source>
        <dbReference type="RuleBase" id="RU079119"/>
    </source>
</evidence>
<dbReference type="PANTHER" id="PTHR22883">
    <property type="entry name" value="ZINC FINGER DHHC DOMAIN CONTAINING PROTEIN"/>
    <property type="match status" value="1"/>
</dbReference>
<comment type="domain">
    <text evidence="11">The DHHC domain is required for palmitoyltransferase activity.</text>
</comment>
<keyword evidence="3 11" id="KW-0812">Transmembrane</keyword>
<evidence type="ECO:0000256" key="7">
    <source>
        <dbReference type="ARBA" id="ARBA00023288"/>
    </source>
</evidence>
<dbReference type="InterPro" id="IPR001594">
    <property type="entry name" value="Palmitoyltrfase_DHHC"/>
</dbReference>
<dbReference type="STRING" id="2282107.A0A286U8E1"/>
<keyword evidence="7" id="KW-0449">Lipoprotein</keyword>
<keyword evidence="6" id="KW-0564">Palmitate</keyword>
<evidence type="ECO:0000256" key="12">
    <source>
        <dbReference type="SAM" id="MobiDB-lite"/>
    </source>
</evidence>
<dbReference type="EMBL" id="NBII01000009">
    <property type="protein sequence ID" value="PAV15863.1"/>
    <property type="molecule type" value="Genomic_DNA"/>
</dbReference>
<keyword evidence="8 11" id="KW-0012">Acyltransferase</keyword>
<dbReference type="PANTHER" id="PTHR22883:SF23">
    <property type="entry name" value="PALMITOYLTRANSFERASE ZDHHC6"/>
    <property type="match status" value="1"/>
</dbReference>
<evidence type="ECO:0000256" key="3">
    <source>
        <dbReference type="ARBA" id="ARBA00022692"/>
    </source>
</evidence>
<feature type="transmembrane region" description="Helical" evidence="11">
    <location>
        <begin position="428"/>
        <end position="449"/>
    </location>
</feature>
<feature type="compositionally biased region" description="Low complexity" evidence="12">
    <location>
        <begin position="26"/>
        <end position="35"/>
    </location>
</feature>
<feature type="region of interest" description="Disordered" evidence="12">
    <location>
        <begin position="1"/>
        <end position="40"/>
    </location>
</feature>
<feature type="transmembrane region" description="Helical" evidence="11">
    <location>
        <begin position="71"/>
        <end position="96"/>
    </location>
</feature>
<feature type="compositionally biased region" description="Basic residues" evidence="12">
    <location>
        <begin position="309"/>
        <end position="318"/>
    </location>
</feature>
<evidence type="ECO:0000313" key="15">
    <source>
        <dbReference type="Proteomes" id="UP000217199"/>
    </source>
</evidence>
<comment type="similarity">
    <text evidence="9">Belongs to the DHHC palmitoyltransferase family. PFA5 subfamily.</text>
</comment>
<feature type="compositionally biased region" description="Polar residues" evidence="12">
    <location>
        <begin position="251"/>
        <end position="261"/>
    </location>
</feature>
<evidence type="ECO:0000256" key="6">
    <source>
        <dbReference type="ARBA" id="ARBA00023139"/>
    </source>
</evidence>
<evidence type="ECO:0000256" key="8">
    <source>
        <dbReference type="ARBA" id="ARBA00023315"/>
    </source>
</evidence>
<evidence type="ECO:0000313" key="14">
    <source>
        <dbReference type="EMBL" id="PAV15863.1"/>
    </source>
</evidence>
<dbReference type="Pfam" id="PF01529">
    <property type="entry name" value="DHHC"/>
    <property type="match status" value="1"/>
</dbReference>
<feature type="region of interest" description="Disordered" evidence="12">
    <location>
        <begin position="142"/>
        <end position="337"/>
    </location>
</feature>
<dbReference type="PROSITE" id="PS50216">
    <property type="entry name" value="DHHC"/>
    <property type="match status" value="1"/>
</dbReference>
<dbReference type="EC" id="2.3.1.225" evidence="11"/>
<feature type="domain" description="Palmitoyltransferase DHHC" evidence="13">
    <location>
        <begin position="345"/>
        <end position="465"/>
    </location>
</feature>
<dbReference type="InParanoid" id="A0A286U8E1"/>
<dbReference type="GO" id="GO:0005794">
    <property type="term" value="C:Golgi apparatus"/>
    <property type="evidence" value="ECO:0007669"/>
    <property type="project" value="TreeGrafter"/>
</dbReference>
<evidence type="ECO:0000256" key="10">
    <source>
        <dbReference type="ARBA" id="ARBA00048048"/>
    </source>
</evidence>
<feature type="transmembrane region" description="Helical" evidence="11">
    <location>
        <begin position="395"/>
        <end position="416"/>
    </location>
</feature>
<feature type="compositionally biased region" description="Basic and acidic residues" evidence="12">
    <location>
        <begin position="278"/>
        <end position="302"/>
    </location>
</feature>
<evidence type="ECO:0000256" key="5">
    <source>
        <dbReference type="ARBA" id="ARBA00023136"/>
    </source>
</evidence>
<protein>
    <recommendedName>
        <fullName evidence="11">Palmitoyltransferase</fullName>
        <ecNumber evidence="11">2.3.1.225</ecNumber>
    </recommendedName>
</protein>
<comment type="caution">
    <text evidence="14">The sequence shown here is derived from an EMBL/GenBank/DDBJ whole genome shotgun (WGS) entry which is preliminary data.</text>
</comment>
<dbReference type="AlphaFoldDB" id="A0A286U8E1"/>
<dbReference type="GO" id="GO:0016020">
    <property type="term" value="C:membrane"/>
    <property type="evidence" value="ECO:0007669"/>
    <property type="project" value="UniProtKB-SubCell"/>
</dbReference>
<organism evidence="14 15">
    <name type="scientific">Pyrrhoderma noxium</name>
    <dbReference type="NCBI Taxonomy" id="2282107"/>
    <lineage>
        <taxon>Eukaryota</taxon>
        <taxon>Fungi</taxon>
        <taxon>Dikarya</taxon>
        <taxon>Basidiomycota</taxon>
        <taxon>Agaricomycotina</taxon>
        <taxon>Agaricomycetes</taxon>
        <taxon>Hymenochaetales</taxon>
        <taxon>Hymenochaetaceae</taxon>
        <taxon>Pyrrhoderma</taxon>
    </lineage>
</organism>
<keyword evidence="2 11" id="KW-0808">Transferase</keyword>
<keyword evidence="5 11" id="KW-0472">Membrane</keyword>
<dbReference type="Proteomes" id="UP000217199">
    <property type="component" value="Unassembled WGS sequence"/>
</dbReference>
<feature type="transmembrane region" description="Helical" evidence="11">
    <location>
        <begin position="102"/>
        <end position="125"/>
    </location>
</feature>
<dbReference type="GO" id="GO:0005783">
    <property type="term" value="C:endoplasmic reticulum"/>
    <property type="evidence" value="ECO:0007669"/>
    <property type="project" value="TreeGrafter"/>
</dbReference>
<accession>A0A286U8E1</accession>
<comment type="subcellular location">
    <subcellularLocation>
        <location evidence="1">Membrane</location>
        <topology evidence="1">Multi-pass membrane protein</topology>
    </subcellularLocation>
</comment>